<dbReference type="PANTHER" id="PTHR31126:SF72">
    <property type="entry name" value="DUAL SPECIFICITY PROTEIN PHOSPHATASE TPBA"/>
    <property type="match status" value="1"/>
</dbReference>
<evidence type="ECO:0000259" key="5">
    <source>
        <dbReference type="PROSITE" id="PS50056"/>
    </source>
</evidence>
<evidence type="ECO:0000256" key="3">
    <source>
        <dbReference type="ARBA" id="ARBA00022912"/>
    </source>
</evidence>
<feature type="signal peptide" evidence="4">
    <location>
        <begin position="1"/>
        <end position="33"/>
    </location>
</feature>
<evidence type="ECO:0000256" key="4">
    <source>
        <dbReference type="SAM" id="SignalP"/>
    </source>
</evidence>
<dbReference type="OrthoDB" id="9814896at2"/>
<dbReference type="SMART" id="SM00195">
    <property type="entry name" value="DSPc"/>
    <property type="match status" value="1"/>
</dbReference>
<dbReference type="InterPro" id="IPR029021">
    <property type="entry name" value="Prot-tyrosine_phosphatase-like"/>
</dbReference>
<proteinExistence type="inferred from homology"/>
<comment type="similarity">
    <text evidence="1">Belongs to the protein-tyrosine phosphatase family.</text>
</comment>
<dbReference type="GO" id="GO:0004721">
    <property type="term" value="F:phosphoprotein phosphatase activity"/>
    <property type="evidence" value="ECO:0007669"/>
    <property type="project" value="UniProtKB-KW"/>
</dbReference>
<feature type="domain" description="Tyrosine specific protein phosphatases" evidence="5">
    <location>
        <begin position="118"/>
        <end position="171"/>
    </location>
</feature>
<keyword evidence="3" id="KW-0904">Protein phosphatase</keyword>
<feature type="chain" id="PRO_5008660088" description="Tyrosine specific protein phosphatases domain-containing protein" evidence="4">
    <location>
        <begin position="34"/>
        <end position="226"/>
    </location>
</feature>
<dbReference type="InterPro" id="IPR000340">
    <property type="entry name" value="Dual-sp_phosphatase_cat-dom"/>
</dbReference>
<dbReference type="Gene3D" id="3.90.190.10">
    <property type="entry name" value="Protein tyrosine phosphatase superfamily"/>
    <property type="match status" value="1"/>
</dbReference>
<accession>A0A1C2E6I9</accession>
<dbReference type="AlphaFoldDB" id="A0A1C2E6I9"/>
<dbReference type="InterPro" id="IPR020422">
    <property type="entry name" value="TYR_PHOSPHATASE_DUAL_dom"/>
</dbReference>
<dbReference type="InterPro" id="IPR016130">
    <property type="entry name" value="Tyr_Pase_AS"/>
</dbReference>
<name>A0A1C2E6I9_9PSED</name>
<dbReference type="Proteomes" id="UP000095143">
    <property type="component" value="Unassembled WGS sequence"/>
</dbReference>
<evidence type="ECO:0000313" key="7">
    <source>
        <dbReference type="Proteomes" id="UP000095143"/>
    </source>
</evidence>
<dbReference type="Pfam" id="PF00782">
    <property type="entry name" value="DSPc"/>
    <property type="match status" value="1"/>
</dbReference>
<keyword evidence="4" id="KW-0732">Signal</keyword>
<reference evidence="6 7" key="1">
    <citation type="submission" date="2016-08" db="EMBL/GenBank/DDBJ databases">
        <title>Whole genome sequence of Pseudomonas graminis strain UASWS1507, a potential biological control agent for agriculture.</title>
        <authorList>
            <person name="Crovadore J."/>
            <person name="Calmin G."/>
            <person name="Chablais R."/>
            <person name="Cochard B."/>
            <person name="Lefort F."/>
        </authorList>
    </citation>
    <scope>NUCLEOTIDE SEQUENCE [LARGE SCALE GENOMIC DNA]</scope>
    <source>
        <strain evidence="6 7">UASWS1507</strain>
    </source>
</reference>
<dbReference type="SUPFAM" id="SSF52799">
    <property type="entry name" value="(Phosphotyrosine protein) phosphatases II"/>
    <property type="match status" value="1"/>
</dbReference>
<dbReference type="InterPro" id="IPR000387">
    <property type="entry name" value="Tyr_Pase_dom"/>
</dbReference>
<organism evidence="6 7">
    <name type="scientific">Pseudomonas graminis</name>
    <dbReference type="NCBI Taxonomy" id="158627"/>
    <lineage>
        <taxon>Bacteria</taxon>
        <taxon>Pseudomonadati</taxon>
        <taxon>Pseudomonadota</taxon>
        <taxon>Gammaproteobacteria</taxon>
        <taxon>Pseudomonadales</taxon>
        <taxon>Pseudomonadaceae</taxon>
        <taxon>Pseudomonas</taxon>
    </lineage>
</organism>
<gene>
    <name evidence="6" type="ORF">BBI10_08480</name>
</gene>
<dbReference type="EMBL" id="MDEN01000059">
    <property type="protein sequence ID" value="OCX22533.1"/>
    <property type="molecule type" value="Genomic_DNA"/>
</dbReference>
<evidence type="ECO:0000313" key="6">
    <source>
        <dbReference type="EMBL" id="OCX22533.1"/>
    </source>
</evidence>
<protein>
    <recommendedName>
        <fullName evidence="5">Tyrosine specific protein phosphatases domain-containing protein</fullName>
    </recommendedName>
</protein>
<evidence type="ECO:0000256" key="1">
    <source>
        <dbReference type="ARBA" id="ARBA00009580"/>
    </source>
</evidence>
<dbReference type="PROSITE" id="PS50056">
    <property type="entry name" value="TYR_PHOSPHATASE_2"/>
    <property type="match status" value="1"/>
</dbReference>
<sequence>MAGFHGTSSMRLRPLAVQLALLLAVSSASLARADDASPAQSSRPAQWAQLVDAHYNLYQITPTLYRSRQPDAAVQPLLQQLGVHTVINFLKESDSKWLSDTSVEQVQIPLQVVHIDDADVIESLRAIQAAQQKGPVLIHCKHGLDRTGLVAAMYRIVAQGWSKQAALDEMQHGGYGDQDSLKRGIAYINTVDVAALKSAMDSGACSTSVFALCAIKGLSHKVGMIN</sequence>
<dbReference type="PROSITE" id="PS00383">
    <property type="entry name" value="TYR_PHOSPHATASE_1"/>
    <property type="match status" value="1"/>
</dbReference>
<comment type="caution">
    <text evidence="6">The sequence shown here is derived from an EMBL/GenBank/DDBJ whole genome shotgun (WGS) entry which is preliminary data.</text>
</comment>
<dbReference type="PANTHER" id="PTHR31126">
    <property type="entry name" value="TYROSINE-PROTEIN PHOSPHATASE"/>
    <property type="match status" value="1"/>
</dbReference>
<evidence type="ECO:0000256" key="2">
    <source>
        <dbReference type="ARBA" id="ARBA00022801"/>
    </source>
</evidence>
<keyword evidence="2" id="KW-0378">Hydrolase</keyword>